<dbReference type="HOGENOM" id="CLU_3115589_0_0_4"/>
<dbReference type="EMBL" id="FR687359">
    <property type="protein sequence ID" value="CBW73593.1"/>
    <property type="molecule type" value="Genomic_DNA"/>
</dbReference>
<dbReference type="AlphaFoldDB" id="E5AKC1"/>
<protein>
    <submittedName>
        <fullName evidence="1">Uncharacterized protein</fullName>
    </submittedName>
</protein>
<proteinExistence type="predicted"/>
<name>E5AKC1_MYCRK</name>
<dbReference type="KEGG" id="brh:RBRH_00021"/>
<organism evidence="1 2">
    <name type="scientific">Mycetohabitans rhizoxinica (strain DSM 19002 / CIP 109453 / HKI 454)</name>
    <name type="common">Paraburkholderia rhizoxinica</name>
    <dbReference type="NCBI Taxonomy" id="882378"/>
    <lineage>
        <taxon>Bacteria</taxon>
        <taxon>Pseudomonadati</taxon>
        <taxon>Pseudomonadota</taxon>
        <taxon>Betaproteobacteria</taxon>
        <taxon>Burkholderiales</taxon>
        <taxon>Burkholderiaceae</taxon>
        <taxon>Mycetohabitans</taxon>
    </lineage>
</organism>
<gene>
    <name evidence="1" type="ordered locus">RBRH_00021</name>
</gene>
<evidence type="ECO:0000313" key="1">
    <source>
        <dbReference type="EMBL" id="CBW73593.1"/>
    </source>
</evidence>
<accession>E5AKC1</accession>
<sequence>MLCNKLHGLLRDQLFDCMGFRQLRATGCAIHLGVRLTVALSAYRIRGEPR</sequence>
<evidence type="ECO:0000313" key="2">
    <source>
        <dbReference type="Proteomes" id="UP000007437"/>
    </source>
</evidence>
<reference evidence="1 2" key="1">
    <citation type="journal article" date="2011" name="J. Bacteriol.">
        <title>Complete genome sequence of Burkholderia rhizoxinica, an endosymbiont of Rhizopus microsporus.</title>
        <authorList>
            <person name="Lackner G."/>
            <person name="Moebius N."/>
            <person name="Partida-Martinez L."/>
            <person name="Hertweck C."/>
        </authorList>
    </citation>
    <scope>NUCLEOTIDE SEQUENCE [LARGE SCALE GENOMIC DNA]</scope>
    <source>
        <strain evidence="2">DSM 19002 / CIP 109453 / HKI 454</strain>
    </source>
</reference>
<dbReference type="Proteomes" id="UP000007437">
    <property type="component" value="Chromosome"/>
</dbReference>